<keyword evidence="2" id="KW-1185">Reference proteome</keyword>
<reference evidence="1" key="1">
    <citation type="submission" date="2020-06" db="EMBL/GenBank/DDBJ databases">
        <authorList>
            <person name="Li T."/>
            <person name="Hu X."/>
            <person name="Zhang T."/>
            <person name="Song X."/>
            <person name="Zhang H."/>
            <person name="Dai N."/>
            <person name="Sheng W."/>
            <person name="Hou X."/>
            <person name="Wei L."/>
        </authorList>
    </citation>
    <scope>NUCLEOTIDE SEQUENCE</scope>
    <source>
        <strain evidence="1">K16</strain>
        <tissue evidence="1">Leaf</tissue>
    </source>
</reference>
<dbReference type="PANTHER" id="PTHR31480">
    <property type="entry name" value="BIFUNCTIONAL LYCOPENE CYCLASE/PHYTOENE SYNTHASE"/>
    <property type="match status" value="1"/>
</dbReference>
<name>A0AAE1XD05_9LAMI</name>
<accession>A0AAE1XD05</accession>
<gene>
    <name evidence="1" type="ORF">Sango_0504100</name>
</gene>
<sequence>MNAAFSSAANPNSRQCNSVFLTHKYRKTSARAEIGIFVPRKRRDFPQTQLSVHGIPCTDLLVHEIVQRQSQKNNSFTTLDACPKPSSHPMFLEEAYERCKDICAENAKTFYLGSSSNLCFFAQMLDGFEYEYGHDAGTQLMTEERRKQYGLFMCGAGGQMNWSMAQTQSTLAQPFSIDGKRD</sequence>
<protein>
    <submittedName>
        <fullName evidence="1">Uncharacterized protein</fullName>
    </submittedName>
</protein>
<comment type="caution">
    <text evidence="1">The sequence shown here is derived from an EMBL/GenBank/DDBJ whole genome shotgun (WGS) entry which is preliminary data.</text>
</comment>
<proteinExistence type="predicted"/>
<reference evidence="1" key="2">
    <citation type="journal article" date="2024" name="Plant">
        <title>Genomic evolution and insights into agronomic trait innovations of Sesamum species.</title>
        <authorList>
            <person name="Miao H."/>
            <person name="Wang L."/>
            <person name="Qu L."/>
            <person name="Liu H."/>
            <person name="Sun Y."/>
            <person name="Le M."/>
            <person name="Wang Q."/>
            <person name="Wei S."/>
            <person name="Zheng Y."/>
            <person name="Lin W."/>
            <person name="Duan Y."/>
            <person name="Cao H."/>
            <person name="Xiong S."/>
            <person name="Wang X."/>
            <person name="Wei L."/>
            <person name="Li C."/>
            <person name="Ma Q."/>
            <person name="Ju M."/>
            <person name="Zhao R."/>
            <person name="Li G."/>
            <person name="Mu C."/>
            <person name="Tian Q."/>
            <person name="Mei H."/>
            <person name="Zhang T."/>
            <person name="Gao T."/>
            <person name="Zhang H."/>
        </authorList>
    </citation>
    <scope>NUCLEOTIDE SEQUENCE</scope>
    <source>
        <strain evidence="1">K16</strain>
    </source>
</reference>
<dbReference type="Proteomes" id="UP001289374">
    <property type="component" value="Unassembled WGS sequence"/>
</dbReference>
<evidence type="ECO:0000313" key="2">
    <source>
        <dbReference type="Proteomes" id="UP001289374"/>
    </source>
</evidence>
<dbReference type="AlphaFoldDB" id="A0AAE1XD05"/>
<organism evidence="1 2">
    <name type="scientific">Sesamum angolense</name>
    <dbReference type="NCBI Taxonomy" id="2727404"/>
    <lineage>
        <taxon>Eukaryota</taxon>
        <taxon>Viridiplantae</taxon>
        <taxon>Streptophyta</taxon>
        <taxon>Embryophyta</taxon>
        <taxon>Tracheophyta</taxon>
        <taxon>Spermatophyta</taxon>
        <taxon>Magnoliopsida</taxon>
        <taxon>eudicotyledons</taxon>
        <taxon>Gunneridae</taxon>
        <taxon>Pentapetalae</taxon>
        <taxon>asterids</taxon>
        <taxon>lamiids</taxon>
        <taxon>Lamiales</taxon>
        <taxon>Pedaliaceae</taxon>
        <taxon>Sesamum</taxon>
    </lineage>
</organism>
<dbReference type="EMBL" id="JACGWL010000002">
    <property type="protein sequence ID" value="KAK4409231.1"/>
    <property type="molecule type" value="Genomic_DNA"/>
</dbReference>
<evidence type="ECO:0000313" key="1">
    <source>
        <dbReference type="EMBL" id="KAK4409231.1"/>
    </source>
</evidence>